<dbReference type="GO" id="GO:0005829">
    <property type="term" value="C:cytosol"/>
    <property type="evidence" value="ECO:0007669"/>
    <property type="project" value="TreeGrafter"/>
</dbReference>
<feature type="compositionally biased region" description="Basic and acidic residues" evidence="1">
    <location>
        <begin position="324"/>
        <end position="333"/>
    </location>
</feature>
<dbReference type="GO" id="GO:0051721">
    <property type="term" value="F:protein phosphatase 2A binding"/>
    <property type="evidence" value="ECO:0007669"/>
    <property type="project" value="TreeGrafter"/>
</dbReference>
<evidence type="ECO:0000313" key="2">
    <source>
        <dbReference type="EMBL" id="GFQ88810.1"/>
    </source>
</evidence>
<feature type="compositionally biased region" description="Basic and acidic residues" evidence="1">
    <location>
        <begin position="295"/>
        <end position="304"/>
    </location>
</feature>
<name>A0A8X6FT60_TRICU</name>
<feature type="region of interest" description="Disordered" evidence="1">
    <location>
        <begin position="295"/>
        <end position="360"/>
    </location>
</feature>
<accession>A0A8X6FT60</accession>
<evidence type="ECO:0000313" key="3">
    <source>
        <dbReference type="Proteomes" id="UP000887116"/>
    </source>
</evidence>
<protein>
    <recommendedName>
        <fullName evidence="4">Immunoglobulin-binding protein 1</fullName>
    </recommendedName>
</protein>
<dbReference type="Pfam" id="PF04177">
    <property type="entry name" value="TAP42"/>
    <property type="match status" value="1"/>
</dbReference>
<sequence length="360" mass="41736">MSKSDLLSSVQSLKRLIGNSDSEENDTELIALFDNCMQLRDHIENSTLSSNDNELQGAISVCAKGFEKCTVMVNELELFSCNETAEELQTASIRYLLLPVLLGSLNLNIQNKDMSERMKNVEIAEVYFRDFLRRCSDYELGETSLKYFKEILDKENSNGINSDPTFVRERKIQQYKLRKELENREKSLKPALQRPESEEYIRQYYFVLLEKWILIAVDELENLKREKDILKSMPKKADISASTTQEKKTNVVPLKPFIITKDALQKEVFGLGYPSVPVLTIDDFYRQRFEKMVEEQKQNKKGESLQDAAFAGTGFNKEDEDIQKEELIEKDDPISLMKARQWDDWKDENPRGSGNRYNKG</sequence>
<dbReference type="InterPro" id="IPR007304">
    <property type="entry name" value="TAP46-like"/>
</dbReference>
<dbReference type="OrthoDB" id="6415166at2759"/>
<evidence type="ECO:0008006" key="4">
    <source>
        <dbReference type="Google" id="ProtNLM"/>
    </source>
</evidence>
<dbReference type="Proteomes" id="UP000887116">
    <property type="component" value="Unassembled WGS sequence"/>
</dbReference>
<dbReference type="GO" id="GO:0035303">
    <property type="term" value="P:regulation of dephosphorylation"/>
    <property type="evidence" value="ECO:0007669"/>
    <property type="project" value="TreeGrafter"/>
</dbReference>
<dbReference type="InterPro" id="IPR038511">
    <property type="entry name" value="TAP42/TAP46-like_sf"/>
</dbReference>
<dbReference type="EMBL" id="BMAO01013422">
    <property type="protein sequence ID" value="GFQ88810.1"/>
    <property type="molecule type" value="Genomic_DNA"/>
</dbReference>
<organism evidence="2 3">
    <name type="scientific">Trichonephila clavata</name>
    <name type="common">Joro spider</name>
    <name type="synonym">Nephila clavata</name>
    <dbReference type="NCBI Taxonomy" id="2740835"/>
    <lineage>
        <taxon>Eukaryota</taxon>
        <taxon>Metazoa</taxon>
        <taxon>Ecdysozoa</taxon>
        <taxon>Arthropoda</taxon>
        <taxon>Chelicerata</taxon>
        <taxon>Arachnida</taxon>
        <taxon>Araneae</taxon>
        <taxon>Araneomorphae</taxon>
        <taxon>Entelegynae</taxon>
        <taxon>Araneoidea</taxon>
        <taxon>Nephilidae</taxon>
        <taxon>Trichonephila</taxon>
    </lineage>
</organism>
<keyword evidence="3" id="KW-1185">Reference proteome</keyword>
<gene>
    <name evidence="2" type="primary">IGBP1</name>
    <name evidence="2" type="ORF">TNCT_177771</name>
</gene>
<proteinExistence type="predicted"/>
<reference evidence="2" key="1">
    <citation type="submission" date="2020-07" db="EMBL/GenBank/DDBJ databases">
        <title>Multicomponent nature underlies the extraordinary mechanical properties of spider dragline silk.</title>
        <authorList>
            <person name="Kono N."/>
            <person name="Nakamura H."/>
            <person name="Mori M."/>
            <person name="Yoshida Y."/>
            <person name="Ohtoshi R."/>
            <person name="Malay A.D."/>
            <person name="Moran D.A.P."/>
            <person name="Tomita M."/>
            <person name="Numata K."/>
            <person name="Arakawa K."/>
        </authorList>
    </citation>
    <scope>NUCLEOTIDE SEQUENCE</scope>
</reference>
<dbReference type="AlphaFoldDB" id="A0A8X6FT60"/>
<dbReference type="PANTHER" id="PTHR10933:SF9">
    <property type="entry name" value="IMMUNOGLOBULIN-BINDING PROTEIN 1"/>
    <property type="match status" value="1"/>
</dbReference>
<dbReference type="PANTHER" id="PTHR10933">
    <property type="entry name" value="IMMUNOGLOBULIN-BINDING PROTEIN 1"/>
    <property type="match status" value="1"/>
</dbReference>
<evidence type="ECO:0000256" key="1">
    <source>
        <dbReference type="SAM" id="MobiDB-lite"/>
    </source>
</evidence>
<dbReference type="GO" id="GO:0009966">
    <property type="term" value="P:regulation of signal transduction"/>
    <property type="evidence" value="ECO:0007669"/>
    <property type="project" value="InterPro"/>
</dbReference>
<comment type="caution">
    <text evidence="2">The sequence shown here is derived from an EMBL/GenBank/DDBJ whole genome shotgun (WGS) entry which is preliminary data.</text>
</comment>
<feature type="compositionally biased region" description="Basic and acidic residues" evidence="1">
    <location>
        <begin position="340"/>
        <end position="350"/>
    </location>
</feature>
<dbReference type="Gene3D" id="1.25.40.540">
    <property type="entry name" value="TAP42-like family"/>
    <property type="match status" value="1"/>
</dbReference>